<gene>
    <name evidence="1" type="ORF">Bca52824_023057</name>
</gene>
<proteinExistence type="predicted"/>
<dbReference type="Proteomes" id="UP000886595">
    <property type="component" value="Unassembled WGS sequence"/>
</dbReference>
<accession>A0A8X8ASJ3</accession>
<dbReference type="EMBL" id="JAAMPC010000005">
    <property type="protein sequence ID" value="KAG2311500.1"/>
    <property type="molecule type" value="Genomic_DNA"/>
</dbReference>
<dbReference type="AlphaFoldDB" id="A0A8X8ASJ3"/>
<sequence>MPRPRPPRREGAPKFVSLIDGMISDCGLEIECLTKDLADRGGIETNEATLKSAEGAHAAGGFAAGDPIGDLEAISESRQVHCLR</sequence>
<keyword evidence="2" id="KW-1185">Reference proteome</keyword>
<evidence type="ECO:0000313" key="1">
    <source>
        <dbReference type="EMBL" id="KAG2311500.1"/>
    </source>
</evidence>
<evidence type="ECO:0000313" key="2">
    <source>
        <dbReference type="Proteomes" id="UP000886595"/>
    </source>
</evidence>
<protein>
    <submittedName>
        <fullName evidence="1">Uncharacterized protein</fullName>
    </submittedName>
</protein>
<comment type="caution">
    <text evidence="1">The sequence shown here is derived from an EMBL/GenBank/DDBJ whole genome shotgun (WGS) entry which is preliminary data.</text>
</comment>
<organism evidence="1 2">
    <name type="scientific">Brassica carinata</name>
    <name type="common">Ethiopian mustard</name>
    <name type="synonym">Abyssinian cabbage</name>
    <dbReference type="NCBI Taxonomy" id="52824"/>
    <lineage>
        <taxon>Eukaryota</taxon>
        <taxon>Viridiplantae</taxon>
        <taxon>Streptophyta</taxon>
        <taxon>Embryophyta</taxon>
        <taxon>Tracheophyta</taxon>
        <taxon>Spermatophyta</taxon>
        <taxon>Magnoliopsida</taxon>
        <taxon>eudicotyledons</taxon>
        <taxon>Gunneridae</taxon>
        <taxon>Pentapetalae</taxon>
        <taxon>rosids</taxon>
        <taxon>malvids</taxon>
        <taxon>Brassicales</taxon>
        <taxon>Brassicaceae</taxon>
        <taxon>Brassiceae</taxon>
        <taxon>Brassica</taxon>
    </lineage>
</organism>
<reference evidence="1 2" key="1">
    <citation type="submission" date="2020-02" db="EMBL/GenBank/DDBJ databases">
        <authorList>
            <person name="Ma Q."/>
            <person name="Huang Y."/>
            <person name="Song X."/>
            <person name="Pei D."/>
        </authorList>
    </citation>
    <scope>NUCLEOTIDE SEQUENCE [LARGE SCALE GENOMIC DNA]</scope>
    <source>
        <strain evidence="1">Sxm20200214</strain>
        <tissue evidence="1">Leaf</tissue>
    </source>
</reference>
<name>A0A8X8ASJ3_BRACI</name>